<dbReference type="EMBL" id="JBBPBM010000006">
    <property type="protein sequence ID" value="KAK8581839.1"/>
    <property type="molecule type" value="Genomic_DNA"/>
</dbReference>
<organism evidence="1 2">
    <name type="scientific">Hibiscus sabdariffa</name>
    <name type="common">roselle</name>
    <dbReference type="NCBI Taxonomy" id="183260"/>
    <lineage>
        <taxon>Eukaryota</taxon>
        <taxon>Viridiplantae</taxon>
        <taxon>Streptophyta</taxon>
        <taxon>Embryophyta</taxon>
        <taxon>Tracheophyta</taxon>
        <taxon>Spermatophyta</taxon>
        <taxon>Magnoliopsida</taxon>
        <taxon>eudicotyledons</taxon>
        <taxon>Gunneridae</taxon>
        <taxon>Pentapetalae</taxon>
        <taxon>rosids</taxon>
        <taxon>malvids</taxon>
        <taxon>Malvales</taxon>
        <taxon>Malvaceae</taxon>
        <taxon>Malvoideae</taxon>
        <taxon>Hibiscus</taxon>
    </lineage>
</organism>
<proteinExistence type="predicted"/>
<protein>
    <submittedName>
        <fullName evidence="1">Uncharacterized protein</fullName>
    </submittedName>
</protein>
<evidence type="ECO:0000313" key="2">
    <source>
        <dbReference type="Proteomes" id="UP001472677"/>
    </source>
</evidence>
<evidence type="ECO:0000313" key="1">
    <source>
        <dbReference type="EMBL" id="KAK8581839.1"/>
    </source>
</evidence>
<gene>
    <name evidence="1" type="ORF">V6N12_072046</name>
</gene>
<keyword evidence="2" id="KW-1185">Reference proteome</keyword>
<dbReference type="Proteomes" id="UP001472677">
    <property type="component" value="Unassembled WGS sequence"/>
</dbReference>
<name>A0ABR2FLM0_9ROSI</name>
<accession>A0ABR2FLM0</accession>
<comment type="caution">
    <text evidence="1">The sequence shown here is derived from an EMBL/GenBank/DDBJ whole genome shotgun (WGS) entry which is preliminary data.</text>
</comment>
<sequence length="113" mass="12807">MAGKAIKAVRNQRPRLQSADCSVCRLDPFTLDNVQKHAGKISFCWTGTRPRLIIKDPELIKVVLANMEGDDSDILRKLLEVAMKGRKSFNCKREEHVMKTGQERAVDLLGMLR</sequence>
<reference evidence="1 2" key="1">
    <citation type="journal article" date="2024" name="G3 (Bethesda)">
        <title>Genome assembly of Hibiscus sabdariffa L. provides insights into metabolisms of medicinal natural products.</title>
        <authorList>
            <person name="Kim T."/>
        </authorList>
    </citation>
    <scope>NUCLEOTIDE SEQUENCE [LARGE SCALE GENOMIC DNA]</scope>
    <source>
        <strain evidence="1">TK-2024</strain>
        <tissue evidence="1">Old leaves</tissue>
    </source>
</reference>